<organism evidence="3 4">
    <name type="scientific">Aphanomyces astaci</name>
    <name type="common">Crayfish plague agent</name>
    <dbReference type="NCBI Taxonomy" id="112090"/>
    <lineage>
        <taxon>Eukaryota</taxon>
        <taxon>Sar</taxon>
        <taxon>Stramenopiles</taxon>
        <taxon>Oomycota</taxon>
        <taxon>Saprolegniomycetes</taxon>
        <taxon>Saprolegniales</taxon>
        <taxon>Verrucalvaceae</taxon>
        <taxon>Aphanomyces</taxon>
    </lineage>
</organism>
<dbReference type="VEuPathDB" id="FungiDB:H257_02695"/>
<gene>
    <name evidence="3" type="ORF">DYB36_003694</name>
</gene>
<evidence type="ECO:0000313" key="3">
    <source>
        <dbReference type="EMBL" id="RHY06545.1"/>
    </source>
</evidence>
<dbReference type="SUPFAM" id="SSF82895">
    <property type="entry name" value="TSP-1 type 1 repeat"/>
    <property type="match status" value="2"/>
</dbReference>
<dbReference type="SMART" id="SM00209">
    <property type="entry name" value="TSP1"/>
    <property type="match status" value="9"/>
</dbReference>
<sequence>MRLSLSLSIIYAANAAQALNYDPKSVLGVNDPVLIAKIEGYMPPICSSLYGDAQHWTDWSICSAKCGKGEQVRFLTNDAKKNLQSNGCEISIDKRECNGNECPQDCQYSDWPSQWSTCDKATGIQVQSREEITPVKNGGKTCAELWGGVTRTRQCDVDCEGSFGEWSECQGKSGSRSRVFNKTVQALNGGKKCPAPVETERCNPECQAIAWAPFSECNPVTGLHTRTRDIPLDSNFIQLKSALKANNCPLTDTQPCDLDCKVSEWNDNGTCDLSTGTRKLTRHVVQKAVNCGKPCNSLDHDTNLESTETCPVHCQLSDWGPYFCDKVSGVSTSTRTIVRQPLNGGNTCGDLQRTKDCGPSTCETGDWNTQECSYDTCTAVRTREQLYPKRDQGKPCNLYDKTPCTLDAQMSEWSEWSTCDATGHKKRSREILNSACHGGAPAGHTHEKTTDGCGNIICDSVNNPWPSNEDGDVWGPCDQVSGIQTRHRAIITKPTDGTVCETQQSRTCAVNCALDAWRPWSKCNECTGLQNRTRSVLQPDLNGGNKCGDTKEVRNCDVVCEATEWTTWSEPDDSCTCTRTRTELSPALNGGQCVLEDTDKHCPRSCEVSEWSAPGECHTEGKHAGLRQFKRTVLKKPCNAGAACPELEKWETCNVDCEVGDLTDWGKCNLKTQLQERHRPVLQQPYNEGKQCGATTEVRACGTCSDLVGPFKYTKCDKETGTRTGVASWIAEPKQGQECHLQVTEPCDVSCDVSEWNAGTCDVHTAQQVFTRQIVVDAKNGGVACPLADELVRHEPCKVDCVASDLWGPWSKCNGQGFSSRKKIVDIVAQNGGSNADCLVEEVKVCAVDCAIDTDTGDVLQPALNGGKSCKKIAAENNLPGDYSDVTTTTNFMAMVSANKEYAMAALATGGVGLMFVAGLISTRRQRRATNPDADDFTVVTGTAAVVAVGTAAVVLLGLTAVDLALIHATGSLVTRTDKSLFHKEHDANLSPLASPTNAKKFLDTNEAVACLSVGRASVVEKVSQSNPASVVHSLKFLDPLTAATTTPGCSAVQAAGCWAETTSDVCERIVMAFMCVVWSKMFHAIRLWERWSDDTTYLILICR</sequence>
<dbReference type="Proteomes" id="UP000265427">
    <property type="component" value="Unassembled WGS sequence"/>
</dbReference>
<evidence type="ECO:0000256" key="1">
    <source>
        <dbReference type="SAM" id="Phobius"/>
    </source>
</evidence>
<dbReference type="PANTHER" id="PTHR20920:SF5">
    <property type="entry name" value="SMB DOMAIN-CONTAINING PROTEIN"/>
    <property type="match status" value="1"/>
</dbReference>
<dbReference type="EMBL" id="QUSZ01006214">
    <property type="protein sequence ID" value="RHY06545.1"/>
    <property type="molecule type" value="Genomic_DNA"/>
</dbReference>
<dbReference type="PANTHER" id="PTHR20920">
    <property type="entry name" value="RPE-SPONDIN"/>
    <property type="match status" value="1"/>
</dbReference>
<dbReference type="InterPro" id="IPR039942">
    <property type="entry name" value="SBSPO"/>
</dbReference>
<dbReference type="Pfam" id="PF00090">
    <property type="entry name" value="TSP_1"/>
    <property type="match status" value="4"/>
</dbReference>
<dbReference type="InterPro" id="IPR000884">
    <property type="entry name" value="TSP1_rpt"/>
</dbReference>
<dbReference type="InterPro" id="IPR036383">
    <property type="entry name" value="TSP1_rpt_sf"/>
</dbReference>
<accession>A0A397AK24</accession>
<proteinExistence type="predicted"/>
<reference evidence="3 4" key="1">
    <citation type="submission" date="2018-08" db="EMBL/GenBank/DDBJ databases">
        <title>Aphanomyces genome sequencing and annotation.</title>
        <authorList>
            <person name="Minardi D."/>
            <person name="Oidtmann B."/>
            <person name="Van Der Giezen M."/>
            <person name="Studholme D.J."/>
        </authorList>
    </citation>
    <scope>NUCLEOTIDE SEQUENCE [LARGE SCALE GENOMIC DNA]</scope>
    <source>
        <strain evidence="3 4">Kv</strain>
    </source>
</reference>
<feature type="transmembrane region" description="Helical" evidence="1">
    <location>
        <begin position="902"/>
        <end position="921"/>
    </location>
</feature>
<comment type="caution">
    <text evidence="3">The sequence shown here is derived from an EMBL/GenBank/DDBJ whole genome shotgun (WGS) entry which is preliminary data.</text>
</comment>
<keyword evidence="1" id="KW-0472">Membrane</keyword>
<dbReference type="VEuPathDB" id="FungiDB:H257_02694"/>
<dbReference type="AlphaFoldDB" id="A0A397AK24"/>
<evidence type="ECO:0000256" key="2">
    <source>
        <dbReference type="SAM" id="SignalP"/>
    </source>
</evidence>
<keyword evidence="1" id="KW-1133">Transmembrane helix</keyword>
<evidence type="ECO:0008006" key="5">
    <source>
        <dbReference type="Google" id="ProtNLM"/>
    </source>
</evidence>
<feature type="chain" id="PRO_5017408954" description="Spondin-like TSP1 domain-containing protein" evidence="2">
    <location>
        <begin position="19"/>
        <end position="1104"/>
    </location>
</feature>
<protein>
    <recommendedName>
        <fullName evidence="5">Spondin-like TSP1 domain-containing protein</fullName>
    </recommendedName>
</protein>
<keyword evidence="2" id="KW-0732">Signal</keyword>
<evidence type="ECO:0000313" key="4">
    <source>
        <dbReference type="Proteomes" id="UP000265427"/>
    </source>
</evidence>
<feature type="transmembrane region" description="Helical" evidence="1">
    <location>
        <begin position="942"/>
        <end position="967"/>
    </location>
</feature>
<keyword evidence="1" id="KW-0812">Transmembrane</keyword>
<feature type="signal peptide" evidence="2">
    <location>
        <begin position="1"/>
        <end position="18"/>
    </location>
</feature>
<dbReference type="PROSITE" id="PS50092">
    <property type="entry name" value="TSP1"/>
    <property type="match status" value="4"/>
</dbReference>
<dbReference type="Gene3D" id="2.20.100.10">
    <property type="entry name" value="Thrombospondin type-1 (TSP1) repeat"/>
    <property type="match status" value="4"/>
</dbReference>
<name>A0A397AK24_APHAT</name>